<reference evidence="1 2" key="1">
    <citation type="submission" date="2024-10" db="EMBL/GenBank/DDBJ databases">
        <title>Burkholderia semiarida in Mexico.</title>
        <authorList>
            <person name="Estrada P."/>
        </authorList>
    </citation>
    <scope>NUCLEOTIDE SEQUENCE [LARGE SCALE GENOMIC DNA]</scope>
    <source>
        <strain evidence="1 2">CLM7-1</strain>
    </source>
</reference>
<gene>
    <name evidence="1" type="ORF">ACGTRS_28795</name>
</gene>
<comment type="caution">
    <text evidence="1">The sequence shown here is derived from an EMBL/GenBank/DDBJ whole genome shotgun (WGS) entry which is preliminary data.</text>
</comment>
<sequence>MANEKLSATKLARRSSTSAAEIQRRFIHLGYIEVRGGRHHFTELGRSVGGEFRKNHPTDDGYMVWPIDFLREHECMESDACNYDFDRGFDGAEILEITILRADAAPAPDLPSHLFPGSGSDGALFRVTAGTIPSRDVMSGVLDLAIVDAILVRYDECTGEGYFVVVDGDVPATGTVLRLAGDEHDTPVGPTVVDAPAETIIHPAMTIEQYYDELNRHDWYSGYSDDYSVEKQGEENYTRLLEIANQHGADYQALIGAFQKHYFSGKPWNTPQHDKPTRPVNGVLVLPPAPPAGAEAADVHASRLED</sequence>
<dbReference type="EMBL" id="JBIMPM010000050">
    <property type="protein sequence ID" value="MFH5255235.1"/>
    <property type="molecule type" value="Genomic_DNA"/>
</dbReference>
<organism evidence="1 2">
    <name type="scientific">Burkholderia semiarida</name>
    <dbReference type="NCBI Taxonomy" id="2843303"/>
    <lineage>
        <taxon>Bacteria</taxon>
        <taxon>Pseudomonadati</taxon>
        <taxon>Pseudomonadota</taxon>
        <taxon>Betaproteobacteria</taxon>
        <taxon>Burkholderiales</taxon>
        <taxon>Burkholderiaceae</taxon>
        <taxon>Burkholderia</taxon>
        <taxon>Burkholderia cepacia complex</taxon>
    </lineage>
</organism>
<protein>
    <submittedName>
        <fullName evidence="1">Uncharacterized protein</fullName>
    </submittedName>
</protein>
<dbReference type="RefSeq" id="WP_395131022.1">
    <property type="nucleotide sequence ID" value="NZ_JBIMPM010000050.1"/>
</dbReference>
<dbReference type="Proteomes" id="UP001609186">
    <property type="component" value="Unassembled WGS sequence"/>
</dbReference>
<name>A0ABW7LBG0_9BURK</name>
<evidence type="ECO:0000313" key="2">
    <source>
        <dbReference type="Proteomes" id="UP001609186"/>
    </source>
</evidence>
<proteinExistence type="predicted"/>
<accession>A0ABW7LBG0</accession>
<evidence type="ECO:0000313" key="1">
    <source>
        <dbReference type="EMBL" id="MFH5255235.1"/>
    </source>
</evidence>
<keyword evidence="2" id="KW-1185">Reference proteome</keyword>